<reference evidence="2" key="2">
    <citation type="submission" date="2023-05" db="EMBL/GenBank/DDBJ databases">
        <authorList>
            <consortium name="Lawrence Berkeley National Laboratory"/>
            <person name="Steindorff A."/>
            <person name="Hensen N."/>
            <person name="Bonometti L."/>
            <person name="Westerberg I."/>
            <person name="Brannstrom I.O."/>
            <person name="Guillou S."/>
            <person name="Cros-Aarteil S."/>
            <person name="Calhoun S."/>
            <person name="Haridas S."/>
            <person name="Kuo A."/>
            <person name="Mondo S."/>
            <person name="Pangilinan J."/>
            <person name="Riley R."/>
            <person name="Labutti K."/>
            <person name="Andreopoulos B."/>
            <person name="Lipzen A."/>
            <person name="Chen C."/>
            <person name="Yanf M."/>
            <person name="Daum C."/>
            <person name="Ng V."/>
            <person name="Clum A."/>
            <person name="Ohm R."/>
            <person name="Martin F."/>
            <person name="Silar P."/>
            <person name="Natvig D."/>
            <person name="Lalanne C."/>
            <person name="Gautier V."/>
            <person name="Ament-Velasquez S.L."/>
            <person name="Kruys A."/>
            <person name="Hutchinson M.I."/>
            <person name="Powell A.J."/>
            <person name="Barry K."/>
            <person name="Miller A.N."/>
            <person name="Grigoriev I.V."/>
            <person name="Debuchy R."/>
            <person name="Gladieux P."/>
            <person name="Thoren M.H."/>
            <person name="Johannesson H."/>
        </authorList>
    </citation>
    <scope>NUCLEOTIDE SEQUENCE</scope>
    <source>
        <strain evidence="2">CBS 532.94</strain>
    </source>
</reference>
<organism evidence="2 3">
    <name type="scientific">Achaetomium macrosporum</name>
    <dbReference type="NCBI Taxonomy" id="79813"/>
    <lineage>
        <taxon>Eukaryota</taxon>
        <taxon>Fungi</taxon>
        <taxon>Dikarya</taxon>
        <taxon>Ascomycota</taxon>
        <taxon>Pezizomycotina</taxon>
        <taxon>Sordariomycetes</taxon>
        <taxon>Sordariomycetidae</taxon>
        <taxon>Sordariales</taxon>
        <taxon>Chaetomiaceae</taxon>
        <taxon>Achaetomium</taxon>
    </lineage>
</organism>
<keyword evidence="1" id="KW-0732">Signal</keyword>
<name>A0AAN7C341_9PEZI</name>
<dbReference type="PANTHER" id="PTHR42039:SF1">
    <property type="entry name" value="PUTATIVE (AFU_ORTHOLOGUE AFUA_3G02940)-RELATED"/>
    <property type="match status" value="1"/>
</dbReference>
<feature type="signal peptide" evidence="1">
    <location>
        <begin position="1"/>
        <end position="17"/>
    </location>
</feature>
<dbReference type="GO" id="GO:0019863">
    <property type="term" value="F:IgE binding"/>
    <property type="evidence" value="ECO:0007669"/>
    <property type="project" value="InterPro"/>
</dbReference>
<dbReference type="InterPro" id="IPR038903">
    <property type="entry name" value="Allergen_Asp_f_4"/>
</dbReference>
<proteinExistence type="predicted"/>
<evidence type="ECO:0000256" key="1">
    <source>
        <dbReference type="SAM" id="SignalP"/>
    </source>
</evidence>
<dbReference type="GO" id="GO:0005576">
    <property type="term" value="C:extracellular region"/>
    <property type="evidence" value="ECO:0007669"/>
    <property type="project" value="InterPro"/>
</dbReference>
<evidence type="ECO:0000313" key="2">
    <source>
        <dbReference type="EMBL" id="KAK4234355.1"/>
    </source>
</evidence>
<comment type="caution">
    <text evidence="2">The sequence shown here is derived from an EMBL/GenBank/DDBJ whole genome shotgun (WGS) entry which is preliminary data.</text>
</comment>
<sequence length="296" mass="31191">MHFTPVLLLAGVLGAAAHPSGHAHIHRDAHTKRDGPVHMKNVHKVIPKPTTTTEEPKATAVAAAAVASAKPSASSDSSSKYIAFCGSSGSSSKSKRVTYDQIMYTGNTGTSNGCPWNSNLLEVPNSIADKYDYVMKYTNVASETYQVVCGNKMGADGQLTGMFKVEGQQQLVFTLAPGETKTVVADTNTQGICAWAPNEVPLTEHGQFAGVWAEFDFGNESNKRWSGADCSSLVAQAYNMDVPGCKMSHNGIDSVILPGGKGTNAYTKGMEKLDGIGLNIAPGKTTIDVEVGYGAN</sequence>
<dbReference type="Proteomes" id="UP001303760">
    <property type="component" value="Unassembled WGS sequence"/>
</dbReference>
<keyword evidence="3" id="KW-1185">Reference proteome</keyword>
<feature type="chain" id="PRO_5042955903" description="Allergen Asp f 4" evidence="1">
    <location>
        <begin position="18"/>
        <end position="296"/>
    </location>
</feature>
<dbReference type="Pfam" id="PF25312">
    <property type="entry name" value="Allergen_Asp_f_4"/>
    <property type="match status" value="1"/>
</dbReference>
<gene>
    <name evidence="2" type="ORF">C8A03DRAFT_37882</name>
</gene>
<accession>A0AAN7C341</accession>
<protein>
    <recommendedName>
        <fullName evidence="4">Allergen Asp f 4</fullName>
    </recommendedName>
</protein>
<dbReference type="AlphaFoldDB" id="A0AAN7C341"/>
<evidence type="ECO:0008006" key="4">
    <source>
        <dbReference type="Google" id="ProtNLM"/>
    </source>
</evidence>
<dbReference type="EMBL" id="MU860381">
    <property type="protein sequence ID" value="KAK4234355.1"/>
    <property type="molecule type" value="Genomic_DNA"/>
</dbReference>
<reference evidence="2" key="1">
    <citation type="journal article" date="2023" name="Mol. Phylogenet. Evol.">
        <title>Genome-scale phylogeny and comparative genomics of the fungal order Sordariales.</title>
        <authorList>
            <person name="Hensen N."/>
            <person name="Bonometti L."/>
            <person name="Westerberg I."/>
            <person name="Brannstrom I.O."/>
            <person name="Guillou S."/>
            <person name="Cros-Aarteil S."/>
            <person name="Calhoun S."/>
            <person name="Haridas S."/>
            <person name="Kuo A."/>
            <person name="Mondo S."/>
            <person name="Pangilinan J."/>
            <person name="Riley R."/>
            <person name="LaButti K."/>
            <person name="Andreopoulos B."/>
            <person name="Lipzen A."/>
            <person name="Chen C."/>
            <person name="Yan M."/>
            <person name="Daum C."/>
            <person name="Ng V."/>
            <person name="Clum A."/>
            <person name="Steindorff A."/>
            <person name="Ohm R.A."/>
            <person name="Martin F."/>
            <person name="Silar P."/>
            <person name="Natvig D.O."/>
            <person name="Lalanne C."/>
            <person name="Gautier V."/>
            <person name="Ament-Velasquez S.L."/>
            <person name="Kruys A."/>
            <person name="Hutchinson M.I."/>
            <person name="Powell A.J."/>
            <person name="Barry K."/>
            <person name="Miller A.N."/>
            <person name="Grigoriev I.V."/>
            <person name="Debuchy R."/>
            <person name="Gladieux P."/>
            <person name="Hiltunen Thoren M."/>
            <person name="Johannesson H."/>
        </authorList>
    </citation>
    <scope>NUCLEOTIDE SEQUENCE</scope>
    <source>
        <strain evidence="2">CBS 532.94</strain>
    </source>
</reference>
<dbReference type="PANTHER" id="PTHR42039">
    <property type="entry name" value="PUTATIVE (AFU_ORTHOLOGUE AFUA_3G02940)-RELATED"/>
    <property type="match status" value="1"/>
</dbReference>
<evidence type="ECO:0000313" key="3">
    <source>
        <dbReference type="Proteomes" id="UP001303760"/>
    </source>
</evidence>